<evidence type="ECO:0000313" key="1">
    <source>
        <dbReference type="EMBL" id="CAI5774773.1"/>
    </source>
</evidence>
<dbReference type="Proteomes" id="UP001178461">
    <property type="component" value="Chromosome 5"/>
</dbReference>
<dbReference type="EMBL" id="OX395130">
    <property type="protein sequence ID" value="CAI5774773.1"/>
    <property type="molecule type" value="Genomic_DNA"/>
</dbReference>
<evidence type="ECO:0000313" key="2">
    <source>
        <dbReference type="Proteomes" id="UP001178461"/>
    </source>
</evidence>
<name>A0AA35P773_9SAUR</name>
<dbReference type="AlphaFoldDB" id="A0AA35P773"/>
<keyword evidence="2" id="KW-1185">Reference proteome</keyword>
<protein>
    <submittedName>
        <fullName evidence="1">Uncharacterized protein</fullName>
    </submittedName>
</protein>
<sequence>MKPLSTELVEYKSVHYMLQSDFMIAELNVFFKKMLGLQHKQNILFCDMILVQFAYSTTKPWASLSERPCPPFAPPQPRGGLLPSLVSLLKHIVLVLPTNQDCWFKTLCLI</sequence>
<proteinExistence type="predicted"/>
<gene>
    <name evidence="1" type="ORF">PODLI_1B035724</name>
</gene>
<organism evidence="1 2">
    <name type="scientific">Podarcis lilfordi</name>
    <name type="common">Lilford's wall lizard</name>
    <dbReference type="NCBI Taxonomy" id="74358"/>
    <lineage>
        <taxon>Eukaryota</taxon>
        <taxon>Metazoa</taxon>
        <taxon>Chordata</taxon>
        <taxon>Craniata</taxon>
        <taxon>Vertebrata</taxon>
        <taxon>Euteleostomi</taxon>
        <taxon>Lepidosauria</taxon>
        <taxon>Squamata</taxon>
        <taxon>Bifurcata</taxon>
        <taxon>Unidentata</taxon>
        <taxon>Episquamata</taxon>
        <taxon>Laterata</taxon>
        <taxon>Lacertibaenia</taxon>
        <taxon>Lacertidae</taxon>
        <taxon>Podarcis</taxon>
    </lineage>
</organism>
<reference evidence="1" key="1">
    <citation type="submission" date="2022-12" db="EMBL/GenBank/DDBJ databases">
        <authorList>
            <person name="Alioto T."/>
            <person name="Alioto T."/>
            <person name="Gomez Garrido J."/>
        </authorList>
    </citation>
    <scope>NUCLEOTIDE SEQUENCE</scope>
</reference>
<accession>A0AA35P773</accession>